<dbReference type="EMBL" id="QVQT01000004">
    <property type="protein sequence ID" value="RFU16337.1"/>
    <property type="molecule type" value="Genomic_DNA"/>
</dbReference>
<proteinExistence type="predicted"/>
<keyword evidence="2" id="KW-1185">Reference proteome</keyword>
<dbReference type="Proteomes" id="UP000264702">
    <property type="component" value="Unassembled WGS sequence"/>
</dbReference>
<sequence>MTEIQRQKELQRIDQAIEEYSTAIARLLQACGSNRNFGEDQMREFQRLFRSRRRLIIRLERLQRAQIACAPLTNSVCREAAN</sequence>
<comment type="caution">
    <text evidence="1">The sequence shown here is derived from an EMBL/GenBank/DDBJ whole genome shotgun (WGS) entry which is preliminary data.</text>
</comment>
<reference evidence="1 2" key="1">
    <citation type="submission" date="2018-08" db="EMBL/GenBank/DDBJ databases">
        <title>Acidipila sp. 4G-K13, an acidobacterium isolated from forest soil.</title>
        <authorList>
            <person name="Gao Z.-H."/>
            <person name="Qiu L.-H."/>
        </authorList>
    </citation>
    <scope>NUCLEOTIDE SEQUENCE [LARGE SCALE GENOMIC DNA]</scope>
    <source>
        <strain evidence="1 2">4G-K13</strain>
    </source>
</reference>
<name>A0A372IN18_9BACT</name>
<evidence type="ECO:0000313" key="1">
    <source>
        <dbReference type="EMBL" id="RFU16337.1"/>
    </source>
</evidence>
<dbReference type="AlphaFoldDB" id="A0A372IN18"/>
<organism evidence="1 2">
    <name type="scientific">Paracidobacterium acidisoli</name>
    <dbReference type="NCBI Taxonomy" id="2303751"/>
    <lineage>
        <taxon>Bacteria</taxon>
        <taxon>Pseudomonadati</taxon>
        <taxon>Acidobacteriota</taxon>
        <taxon>Terriglobia</taxon>
        <taxon>Terriglobales</taxon>
        <taxon>Acidobacteriaceae</taxon>
        <taxon>Paracidobacterium</taxon>
    </lineage>
</organism>
<accession>A0A372IN18</accession>
<evidence type="ECO:0000313" key="2">
    <source>
        <dbReference type="Proteomes" id="UP000264702"/>
    </source>
</evidence>
<protein>
    <submittedName>
        <fullName evidence="1">Uncharacterized protein</fullName>
    </submittedName>
</protein>
<gene>
    <name evidence="1" type="ORF">D0Y96_13185</name>
</gene>